<evidence type="ECO:0008006" key="5">
    <source>
        <dbReference type="Google" id="ProtNLM"/>
    </source>
</evidence>
<dbReference type="PhylomeDB" id="B4LME4"/>
<feature type="region of interest" description="Disordered" evidence="1">
    <location>
        <begin position="89"/>
        <end position="109"/>
    </location>
</feature>
<dbReference type="InterPro" id="IPR010629">
    <property type="entry name" value="Ins_allergen"/>
</dbReference>
<dbReference type="Proteomes" id="UP000008792">
    <property type="component" value="Unassembled WGS sequence"/>
</dbReference>
<dbReference type="PANTHER" id="PTHR21163:SF1">
    <property type="entry name" value="PROTEIN G12"/>
    <property type="match status" value="1"/>
</dbReference>
<accession>B4LME4</accession>
<keyword evidence="4" id="KW-1185">Reference proteome</keyword>
<proteinExistence type="predicted"/>
<dbReference type="EMBL" id="CH940648">
    <property type="protein sequence ID" value="EDW62039.1"/>
    <property type="molecule type" value="Genomic_DNA"/>
</dbReference>
<protein>
    <recommendedName>
        <fullName evidence="5">Protein G12</fullName>
    </recommendedName>
</protein>
<dbReference type="AlphaFoldDB" id="B4LME4"/>
<organism evidence="3 4">
    <name type="scientific">Drosophila virilis</name>
    <name type="common">Fruit fly</name>
    <dbReference type="NCBI Taxonomy" id="7244"/>
    <lineage>
        <taxon>Eukaryota</taxon>
        <taxon>Metazoa</taxon>
        <taxon>Ecdysozoa</taxon>
        <taxon>Arthropoda</taxon>
        <taxon>Hexapoda</taxon>
        <taxon>Insecta</taxon>
        <taxon>Pterygota</taxon>
        <taxon>Neoptera</taxon>
        <taxon>Endopterygota</taxon>
        <taxon>Diptera</taxon>
        <taxon>Brachycera</taxon>
        <taxon>Muscomorpha</taxon>
        <taxon>Ephydroidea</taxon>
        <taxon>Drosophilidae</taxon>
        <taxon>Drosophila</taxon>
    </lineage>
</organism>
<dbReference type="eggNOG" id="ENOG502S16P">
    <property type="taxonomic scope" value="Eukaryota"/>
</dbReference>
<dbReference type="OrthoDB" id="7882129at2759"/>
<gene>
    <name evidence="3" type="primary">Dvir\GJ22374</name>
    <name evidence="3" type="ORF">Dvir_GJ22374</name>
</gene>
<dbReference type="SMR" id="B4LME4"/>
<evidence type="ECO:0000256" key="2">
    <source>
        <dbReference type="SAM" id="SignalP"/>
    </source>
</evidence>
<dbReference type="HOGENOM" id="CLU_076193_0_0_1"/>
<feature type="signal peptide" evidence="2">
    <location>
        <begin position="1"/>
        <end position="27"/>
    </location>
</feature>
<dbReference type="Pfam" id="PF06757">
    <property type="entry name" value="Ins_allergen_rp"/>
    <property type="match status" value="1"/>
</dbReference>
<reference evidence="3 4" key="1">
    <citation type="journal article" date="2007" name="Nature">
        <title>Evolution of genes and genomes on the Drosophila phylogeny.</title>
        <authorList>
            <consortium name="Drosophila 12 Genomes Consortium"/>
            <person name="Clark A.G."/>
            <person name="Eisen M.B."/>
            <person name="Smith D.R."/>
            <person name="Bergman C.M."/>
            <person name="Oliver B."/>
            <person name="Markow T.A."/>
            <person name="Kaufman T.C."/>
            <person name="Kellis M."/>
            <person name="Gelbart W."/>
            <person name="Iyer V.N."/>
            <person name="Pollard D.A."/>
            <person name="Sackton T.B."/>
            <person name="Larracuente A.M."/>
            <person name="Singh N.D."/>
            <person name="Abad J.P."/>
            <person name="Abt D.N."/>
            <person name="Adryan B."/>
            <person name="Aguade M."/>
            <person name="Akashi H."/>
            <person name="Anderson W.W."/>
            <person name="Aquadro C.F."/>
            <person name="Ardell D.H."/>
            <person name="Arguello R."/>
            <person name="Artieri C.G."/>
            <person name="Barbash D.A."/>
            <person name="Barker D."/>
            <person name="Barsanti P."/>
            <person name="Batterham P."/>
            <person name="Batzoglou S."/>
            <person name="Begun D."/>
            <person name="Bhutkar A."/>
            <person name="Blanco E."/>
            <person name="Bosak S.A."/>
            <person name="Bradley R.K."/>
            <person name="Brand A.D."/>
            <person name="Brent M.R."/>
            <person name="Brooks A.N."/>
            <person name="Brown R.H."/>
            <person name="Butlin R.K."/>
            <person name="Caggese C."/>
            <person name="Calvi B.R."/>
            <person name="Bernardo de Carvalho A."/>
            <person name="Caspi A."/>
            <person name="Castrezana S."/>
            <person name="Celniker S.E."/>
            <person name="Chang J.L."/>
            <person name="Chapple C."/>
            <person name="Chatterji S."/>
            <person name="Chinwalla A."/>
            <person name="Civetta A."/>
            <person name="Clifton S.W."/>
            <person name="Comeron J.M."/>
            <person name="Costello J.C."/>
            <person name="Coyne J.A."/>
            <person name="Daub J."/>
            <person name="David R.G."/>
            <person name="Delcher A.L."/>
            <person name="Delehaunty K."/>
            <person name="Do C.B."/>
            <person name="Ebling H."/>
            <person name="Edwards K."/>
            <person name="Eickbush T."/>
            <person name="Evans J.D."/>
            <person name="Filipski A."/>
            <person name="Findeiss S."/>
            <person name="Freyhult E."/>
            <person name="Fulton L."/>
            <person name="Fulton R."/>
            <person name="Garcia A.C."/>
            <person name="Gardiner A."/>
            <person name="Garfield D.A."/>
            <person name="Garvin B.E."/>
            <person name="Gibson G."/>
            <person name="Gilbert D."/>
            <person name="Gnerre S."/>
            <person name="Godfrey J."/>
            <person name="Good R."/>
            <person name="Gotea V."/>
            <person name="Gravely B."/>
            <person name="Greenberg A.J."/>
            <person name="Griffiths-Jones S."/>
            <person name="Gross S."/>
            <person name="Guigo R."/>
            <person name="Gustafson E.A."/>
            <person name="Haerty W."/>
            <person name="Hahn M.W."/>
            <person name="Halligan D.L."/>
            <person name="Halpern A.L."/>
            <person name="Halter G.M."/>
            <person name="Han M.V."/>
            <person name="Heger A."/>
            <person name="Hillier L."/>
            <person name="Hinrichs A.S."/>
            <person name="Holmes I."/>
            <person name="Hoskins R.A."/>
            <person name="Hubisz M.J."/>
            <person name="Hultmark D."/>
            <person name="Huntley M.A."/>
            <person name="Jaffe D.B."/>
            <person name="Jagadeeshan S."/>
            <person name="Jeck W.R."/>
            <person name="Johnson J."/>
            <person name="Jones C.D."/>
            <person name="Jordan W.C."/>
            <person name="Karpen G.H."/>
            <person name="Kataoka E."/>
            <person name="Keightley P.D."/>
            <person name="Kheradpour P."/>
            <person name="Kirkness E.F."/>
            <person name="Koerich L.B."/>
            <person name="Kristiansen K."/>
            <person name="Kudrna D."/>
            <person name="Kulathinal R.J."/>
            <person name="Kumar S."/>
            <person name="Kwok R."/>
            <person name="Lander E."/>
            <person name="Langley C.H."/>
            <person name="Lapoint R."/>
            <person name="Lazzaro B.P."/>
            <person name="Lee S.J."/>
            <person name="Levesque L."/>
            <person name="Li R."/>
            <person name="Lin C.F."/>
            <person name="Lin M.F."/>
            <person name="Lindblad-Toh K."/>
            <person name="Llopart A."/>
            <person name="Long M."/>
            <person name="Low L."/>
            <person name="Lozovsky E."/>
            <person name="Lu J."/>
            <person name="Luo M."/>
            <person name="Machado C.A."/>
            <person name="Makalowski W."/>
            <person name="Marzo M."/>
            <person name="Matsuda M."/>
            <person name="Matzkin L."/>
            <person name="McAllister B."/>
            <person name="McBride C.S."/>
            <person name="McKernan B."/>
            <person name="McKernan K."/>
            <person name="Mendez-Lago M."/>
            <person name="Minx P."/>
            <person name="Mollenhauer M.U."/>
            <person name="Montooth K."/>
            <person name="Mount S.M."/>
            <person name="Mu X."/>
            <person name="Myers E."/>
            <person name="Negre B."/>
            <person name="Newfeld S."/>
            <person name="Nielsen R."/>
            <person name="Noor M.A."/>
            <person name="O'Grady P."/>
            <person name="Pachter L."/>
            <person name="Papaceit M."/>
            <person name="Parisi M.J."/>
            <person name="Parisi M."/>
            <person name="Parts L."/>
            <person name="Pedersen J.S."/>
            <person name="Pesole G."/>
            <person name="Phillippy A.M."/>
            <person name="Ponting C.P."/>
            <person name="Pop M."/>
            <person name="Porcelli D."/>
            <person name="Powell J.R."/>
            <person name="Prohaska S."/>
            <person name="Pruitt K."/>
            <person name="Puig M."/>
            <person name="Quesneville H."/>
            <person name="Ram K.R."/>
            <person name="Rand D."/>
            <person name="Rasmussen M.D."/>
            <person name="Reed L.K."/>
            <person name="Reenan R."/>
            <person name="Reily A."/>
            <person name="Remington K.A."/>
            <person name="Rieger T.T."/>
            <person name="Ritchie M.G."/>
            <person name="Robin C."/>
            <person name="Rogers Y.H."/>
            <person name="Rohde C."/>
            <person name="Rozas J."/>
            <person name="Rubenfield M.J."/>
            <person name="Ruiz A."/>
            <person name="Russo S."/>
            <person name="Salzberg S.L."/>
            <person name="Sanchez-Gracia A."/>
            <person name="Saranga D.J."/>
            <person name="Sato H."/>
            <person name="Schaeffer S.W."/>
            <person name="Schatz M.C."/>
            <person name="Schlenke T."/>
            <person name="Schwartz R."/>
            <person name="Segarra C."/>
            <person name="Singh R.S."/>
            <person name="Sirot L."/>
            <person name="Sirota M."/>
            <person name="Sisneros N.B."/>
            <person name="Smith C.D."/>
            <person name="Smith T.F."/>
            <person name="Spieth J."/>
            <person name="Stage D.E."/>
            <person name="Stark A."/>
            <person name="Stephan W."/>
            <person name="Strausberg R.L."/>
            <person name="Strempel S."/>
            <person name="Sturgill D."/>
            <person name="Sutton G."/>
            <person name="Sutton G.G."/>
            <person name="Tao W."/>
            <person name="Teichmann S."/>
            <person name="Tobari Y.N."/>
            <person name="Tomimura Y."/>
            <person name="Tsolas J.M."/>
            <person name="Valente V.L."/>
            <person name="Venter E."/>
            <person name="Venter J.C."/>
            <person name="Vicario S."/>
            <person name="Vieira F.G."/>
            <person name="Vilella A.J."/>
            <person name="Villasante A."/>
            <person name="Walenz B."/>
            <person name="Wang J."/>
            <person name="Wasserman M."/>
            <person name="Watts T."/>
            <person name="Wilson D."/>
            <person name="Wilson R.K."/>
            <person name="Wing R.A."/>
            <person name="Wolfner M.F."/>
            <person name="Wong A."/>
            <person name="Wong G.K."/>
            <person name="Wu C.I."/>
            <person name="Wu G."/>
            <person name="Yamamoto D."/>
            <person name="Yang H.P."/>
            <person name="Yang S.P."/>
            <person name="Yorke J.A."/>
            <person name="Yoshida K."/>
            <person name="Zdobnov E."/>
            <person name="Zhang P."/>
            <person name="Zhang Y."/>
            <person name="Zimin A.V."/>
            <person name="Baldwin J."/>
            <person name="Abdouelleil A."/>
            <person name="Abdulkadir J."/>
            <person name="Abebe A."/>
            <person name="Abera B."/>
            <person name="Abreu J."/>
            <person name="Acer S.C."/>
            <person name="Aftuck L."/>
            <person name="Alexander A."/>
            <person name="An P."/>
            <person name="Anderson E."/>
            <person name="Anderson S."/>
            <person name="Arachi H."/>
            <person name="Azer M."/>
            <person name="Bachantsang P."/>
            <person name="Barry A."/>
            <person name="Bayul T."/>
            <person name="Berlin A."/>
            <person name="Bessette D."/>
            <person name="Bloom T."/>
            <person name="Blye J."/>
            <person name="Boguslavskiy L."/>
            <person name="Bonnet C."/>
            <person name="Boukhgalter B."/>
            <person name="Bourzgui I."/>
            <person name="Brown A."/>
            <person name="Cahill P."/>
            <person name="Channer S."/>
            <person name="Cheshatsang Y."/>
            <person name="Chuda L."/>
            <person name="Citroen M."/>
            <person name="Collymore A."/>
            <person name="Cooke P."/>
            <person name="Costello M."/>
            <person name="D'Aco K."/>
            <person name="Daza R."/>
            <person name="De Haan G."/>
            <person name="DeGray S."/>
            <person name="DeMaso C."/>
            <person name="Dhargay N."/>
            <person name="Dooley K."/>
            <person name="Dooley E."/>
            <person name="Doricent M."/>
            <person name="Dorje P."/>
            <person name="Dorjee K."/>
            <person name="Dupes A."/>
            <person name="Elong R."/>
            <person name="Falk J."/>
            <person name="Farina A."/>
            <person name="Faro S."/>
            <person name="Ferguson D."/>
            <person name="Fisher S."/>
            <person name="Foley C.D."/>
            <person name="Franke A."/>
            <person name="Friedrich D."/>
            <person name="Gadbois L."/>
            <person name="Gearin G."/>
            <person name="Gearin C.R."/>
            <person name="Giannoukos G."/>
            <person name="Goode T."/>
            <person name="Graham J."/>
            <person name="Grandbois E."/>
            <person name="Grewal S."/>
            <person name="Gyaltsen K."/>
            <person name="Hafez N."/>
            <person name="Hagos B."/>
            <person name="Hall J."/>
            <person name="Henson C."/>
            <person name="Hollinger A."/>
            <person name="Honan T."/>
            <person name="Huard M.D."/>
            <person name="Hughes L."/>
            <person name="Hurhula B."/>
            <person name="Husby M.E."/>
            <person name="Kamat A."/>
            <person name="Kanga B."/>
            <person name="Kashin S."/>
            <person name="Khazanovich D."/>
            <person name="Kisner P."/>
            <person name="Lance K."/>
            <person name="Lara M."/>
            <person name="Lee W."/>
            <person name="Lennon N."/>
            <person name="Letendre F."/>
            <person name="LeVine R."/>
            <person name="Lipovsky A."/>
            <person name="Liu X."/>
            <person name="Liu J."/>
            <person name="Liu S."/>
            <person name="Lokyitsang T."/>
            <person name="Lokyitsang Y."/>
            <person name="Lubonja R."/>
            <person name="Lui A."/>
            <person name="MacDonald P."/>
            <person name="Magnisalis V."/>
            <person name="Maru K."/>
            <person name="Matthews C."/>
            <person name="McCusker W."/>
            <person name="McDonough S."/>
            <person name="Mehta T."/>
            <person name="Meldrim J."/>
            <person name="Meneus L."/>
            <person name="Mihai O."/>
            <person name="Mihalev A."/>
            <person name="Mihova T."/>
            <person name="Mittelman R."/>
            <person name="Mlenga V."/>
            <person name="Montmayeur A."/>
            <person name="Mulrain L."/>
            <person name="Navidi A."/>
            <person name="Naylor J."/>
            <person name="Negash T."/>
            <person name="Nguyen T."/>
            <person name="Nguyen N."/>
            <person name="Nicol R."/>
            <person name="Norbu C."/>
            <person name="Norbu N."/>
            <person name="Novod N."/>
            <person name="O'Neill B."/>
            <person name="Osman S."/>
            <person name="Markiewicz E."/>
            <person name="Oyono O.L."/>
            <person name="Patti C."/>
            <person name="Phunkhang P."/>
            <person name="Pierre F."/>
            <person name="Priest M."/>
            <person name="Raghuraman S."/>
            <person name="Rege F."/>
            <person name="Reyes R."/>
            <person name="Rise C."/>
            <person name="Rogov P."/>
            <person name="Ross K."/>
            <person name="Ryan E."/>
            <person name="Settipalli S."/>
            <person name="Shea T."/>
            <person name="Sherpa N."/>
            <person name="Shi L."/>
            <person name="Shih D."/>
            <person name="Sparrow T."/>
            <person name="Spaulding J."/>
            <person name="Stalker J."/>
            <person name="Stange-Thomann N."/>
            <person name="Stavropoulos S."/>
            <person name="Stone C."/>
            <person name="Strader C."/>
            <person name="Tesfaye S."/>
            <person name="Thomson T."/>
            <person name="Thoulutsang Y."/>
            <person name="Thoulutsang D."/>
            <person name="Topham K."/>
            <person name="Topping I."/>
            <person name="Tsamla T."/>
            <person name="Vassiliev H."/>
            <person name="Vo A."/>
            <person name="Wangchuk T."/>
            <person name="Wangdi T."/>
            <person name="Weiand M."/>
            <person name="Wilkinson J."/>
            <person name="Wilson A."/>
            <person name="Yadav S."/>
            <person name="Young G."/>
            <person name="Yu Q."/>
            <person name="Zembek L."/>
            <person name="Zhong D."/>
            <person name="Zimmer A."/>
            <person name="Zwirko Z."/>
            <person name="Jaffe D.B."/>
            <person name="Alvarez P."/>
            <person name="Brockman W."/>
            <person name="Butler J."/>
            <person name="Chin C."/>
            <person name="Gnerre S."/>
            <person name="Grabherr M."/>
            <person name="Kleber M."/>
            <person name="Mauceli E."/>
            <person name="MacCallum I."/>
        </authorList>
    </citation>
    <scope>NUCLEOTIDE SEQUENCE [LARGE SCALE GENOMIC DNA]</scope>
    <source>
        <strain evidence="4">Tucson 15010-1051.87</strain>
    </source>
</reference>
<evidence type="ECO:0000256" key="1">
    <source>
        <dbReference type="SAM" id="MobiDB-lite"/>
    </source>
</evidence>
<evidence type="ECO:0000313" key="4">
    <source>
        <dbReference type="Proteomes" id="UP000008792"/>
    </source>
</evidence>
<name>B4LME4_DROVI</name>
<dbReference type="PANTHER" id="PTHR21163">
    <property type="entry name" value="PROTEIN G12"/>
    <property type="match status" value="1"/>
</dbReference>
<dbReference type="OMA" id="FGYHIRH"/>
<sequence>MRRQRDASLSLQGSLLVAIAICAVVSGAPQSQATIEELLKDGDVGVSDTKMALVTLSTSSSSEEDSASSSSREVNVSDDLIFLARKTATQMPAAKHTEDASSSEELDEAPPTVAEVVPPIDMSAFVALIPARQVQAIADNYYRHDKEVQRAYAFLSSEFFAEMKQQILQLPEVLAFTRYLNASGLDVLKLTQTVVQATKATTTLALEPTDSTTVSAVEALGGVNGEPSLKELNGLHGLVDSVLDVLPQDQILATFFDKIETDQQFSRLIDSIGTPKFSKILSNLQNSVPIRNLIFELHNNGIYITRIVESLKAYFFLSSF</sequence>
<dbReference type="InParanoid" id="B4LME4"/>
<dbReference type="KEGG" id="dvi:6627106"/>
<keyword evidence="2" id="KW-0732">Signal</keyword>
<feature type="chain" id="PRO_5002816152" description="Protein G12" evidence="2">
    <location>
        <begin position="28"/>
        <end position="320"/>
    </location>
</feature>
<evidence type="ECO:0000313" key="3">
    <source>
        <dbReference type="EMBL" id="EDW62039.1"/>
    </source>
</evidence>